<evidence type="ECO:0000313" key="1">
    <source>
        <dbReference type="EMBL" id="EDM01571.1"/>
    </source>
</evidence>
<evidence type="ECO:0000313" key="2">
    <source>
        <dbReference type="Proteomes" id="UP000234681"/>
    </source>
</evidence>
<dbReference type="EMBL" id="CH473964">
    <property type="protein sequence ID" value="EDM01571.1"/>
    <property type="molecule type" value="Genomic_DNA"/>
</dbReference>
<gene>
    <name evidence="1" type="ORF">rCG_29557</name>
</gene>
<dbReference type="AlphaFoldDB" id="A6IML9"/>
<dbReference type="Proteomes" id="UP000234681">
    <property type="component" value="Chromosome 4"/>
</dbReference>
<reference evidence="1" key="1">
    <citation type="journal article" date="2005" name="Genome Res.">
        <title>Gene and alternative splicing annotation with AIR.</title>
        <authorList>
            <person name="Florea L."/>
            <person name="Di Francesco V."/>
            <person name="Miller J."/>
            <person name="Turner R."/>
            <person name="Yao A."/>
            <person name="Harris M."/>
            <person name="Walenz B."/>
            <person name="Mobarry C."/>
            <person name="Merkulov G.V."/>
            <person name="Charlab R."/>
            <person name="Dew I."/>
            <person name="Deng Z."/>
            <person name="Istrail S."/>
            <person name="Li P."/>
            <person name="Sutton G."/>
        </authorList>
    </citation>
    <scope>NUCLEOTIDE SEQUENCE</scope>
    <source>
        <strain evidence="1">BN</strain>
    </source>
</reference>
<sequence length="87" mass="9897">MGTILQEKNKGIMISSSLVYKKVKNRTWKSSGRLEMSLRVTPLKQIALILNNTAQQKRRPLRAVAVQNGLPNVCYISQLHVCRTDLF</sequence>
<reference evidence="1 2" key="2">
    <citation type="submission" date="2005-09" db="EMBL/GenBank/DDBJ databases">
        <authorList>
            <person name="Mural R.J."/>
            <person name="Li P.W."/>
            <person name="Adams M.D."/>
            <person name="Amanatides P.G."/>
            <person name="Baden-Tillson H."/>
            <person name="Barnstead M."/>
            <person name="Chin S.H."/>
            <person name="Dew I."/>
            <person name="Evans C.A."/>
            <person name="Ferriera S."/>
            <person name="Flanigan M."/>
            <person name="Fosler C."/>
            <person name="Glodek A."/>
            <person name="Gu Z."/>
            <person name="Holt R.A."/>
            <person name="Jennings D."/>
            <person name="Kraft C.L."/>
            <person name="Lu F."/>
            <person name="Nguyen T."/>
            <person name="Nusskern D.R."/>
            <person name="Pfannkoch C.M."/>
            <person name="Sitter C."/>
            <person name="Sutton G.G."/>
            <person name="Venter J.C."/>
            <person name="Wang Z."/>
            <person name="Woodage T."/>
            <person name="Zheng X.H."/>
            <person name="Zhong F."/>
        </authorList>
    </citation>
    <scope>NUCLEOTIDE SEQUENCE [LARGE SCALE GENOMIC DNA]</scope>
    <source>
        <strain evidence="1">BN</strain>
        <strain evidence="2">BN, Sprague-Dawley</strain>
    </source>
</reference>
<name>A6IML9_RAT</name>
<protein>
    <submittedName>
        <fullName evidence="1">RCG29557, isoform CRA_a</fullName>
    </submittedName>
</protein>
<proteinExistence type="predicted"/>
<dbReference type="EMBL" id="CH473964">
    <property type="protein sequence ID" value="EDM01570.1"/>
    <property type="molecule type" value="Genomic_DNA"/>
</dbReference>
<organism evidence="1 2">
    <name type="scientific">Rattus norvegicus</name>
    <name type="common">Rat</name>
    <dbReference type="NCBI Taxonomy" id="10116"/>
    <lineage>
        <taxon>Eukaryota</taxon>
        <taxon>Metazoa</taxon>
        <taxon>Chordata</taxon>
        <taxon>Craniata</taxon>
        <taxon>Vertebrata</taxon>
        <taxon>Euteleostomi</taxon>
        <taxon>Mammalia</taxon>
        <taxon>Eutheria</taxon>
        <taxon>Euarchontoglires</taxon>
        <taxon>Glires</taxon>
        <taxon>Rodentia</taxon>
        <taxon>Myomorpha</taxon>
        <taxon>Muroidea</taxon>
        <taxon>Muridae</taxon>
        <taxon>Murinae</taxon>
        <taxon>Rattus</taxon>
    </lineage>
</organism>
<accession>A6IML9</accession>